<dbReference type="Proteomes" id="UP001292094">
    <property type="component" value="Unassembled WGS sequence"/>
</dbReference>
<keyword evidence="1" id="KW-0732">Signal</keyword>
<organism evidence="2 3">
    <name type="scientific">Petrolisthes manimaculis</name>
    <dbReference type="NCBI Taxonomy" id="1843537"/>
    <lineage>
        <taxon>Eukaryota</taxon>
        <taxon>Metazoa</taxon>
        <taxon>Ecdysozoa</taxon>
        <taxon>Arthropoda</taxon>
        <taxon>Crustacea</taxon>
        <taxon>Multicrustacea</taxon>
        <taxon>Malacostraca</taxon>
        <taxon>Eumalacostraca</taxon>
        <taxon>Eucarida</taxon>
        <taxon>Decapoda</taxon>
        <taxon>Pleocyemata</taxon>
        <taxon>Anomura</taxon>
        <taxon>Galatheoidea</taxon>
        <taxon>Porcellanidae</taxon>
        <taxon>Petrolisthes</taxon>
    </lineage>
</organism>
<sequence length="68" mass="7242">MISVVGLVGWVLVEVGLVEKMTSVVGLVDWVLVVEEGVVDEGVLDEDVVDEVAKAIVDEVASVVDEMM</sequence>
<feature type="signal peptide" evidence="1">
    <location>
        <begin position="1"/>
        <end position="26"/>
    </location>
</feature>
<name>A0AAE1PC35_9EUCA</name>
<evidence type="ECO:0000256" key="1">
    <source>
        <dbReference type="SAM" id="SignalP"/>
    </source>
</evidence>
<evidence type="ECO:0000313" key="2">
    <source>
        <dbReference type="EMBL" id="KAK4305668.1"/>
    </source>
</evidence>
<comment type="caution">
    <text evidence="2">The sequence shown here is derived from an EMBL/GenBank/DDBJ whole genome shotgun (WGS) entry which is preliminary data.</text>
</comment>
<protein>
    <submittedName>
        <fullName evidence="2">Uncharacterized protein</fullName>
    </submittedName>
</protein>
<dbReference type="EMBL" id="JAWZYT010002248">
    <property type="protein sequence ID" value="KAK4305668.1"/>
    <property type="molecule type" value="Genomic_DNA"/>
</dbReference>
<feature type="chain" id="PRO_5042033176" evidence="1">
    <location>
        <begin position="27"/>
        <end position="68"/>
    </location>
</feature>
<gene>
    <name evidence="2" type="ORF">Pmani_022451</name>
</gene>
<dbReference type="AlphaFoldDB" id="A0AAE1PC35"/>
<proteinExistence type="predicted"/>
<keyword evidence="3" id="KW-1185">Reference proteome</keyword>
<accession>A0AAE1PC35</accession>
<evidence type="ECO:0000313" key="3">
    <source>
        <dbReference type="Proteomes" id="UP001292094"/>
    </source>
</evidence>
<reference evidence="2" key="1">
    <citation type="submission" date="2023-11" db="EMBL/GenBank/DDBJ databases">
        <title>Genome assemblies of two species of porcelain crab, Petrolisthes cinctipes and Petrolisthes manimaculis (Anomura: Porcellanidae).</title>
        <authorList>
            <person name="Angst P."/>
        </authorList>
    </citation>
    <scope>NUCLEOTIDE SEQUENCE</scope>
    <source>
        <strain evidence="2">PB745_02</strain>
        <tissue evidence="2">Gill</tissue>
    </source>
</reference>